<feature type="region of interest" description="Disordered" evidence="1">
    <location>
        <begin position="100"/>
        <end position="134"/>
    </location>
</feature>
<feature type="compositionally biased region" description="Polar residues" evidence="1">
    <location>
        <begin position="157"/>
        <end position="169"/>
    </location>
</feature>
<gene>
    <name evidence="2" type="ORF">BGW36DRAFT_360982</name>
</gene>
<dbReference type="GO" id="GO:0061630">
    <property type="term" value="F:ubiquitin protein ligase activity"/>
    <property type="evidence" value="ECO:0007669"/>
    <property type="project" value="InterPro"/>
</dbReference>
<dbReference type="Proteomes" id="UP001201262">
    <property type="component" value="Unassembled WGS sequence"/>
</dbReference>
<feature type="compositionally biased region" description="Acidic residues" evidence="1">
    <location>
        <begin position="266"/>
        <end position="280"/>
    </location>
</feature>
<evidence type="ECO:0000256" key="1">
    <source>
        <dbReference type="SAM" id="MobiDB-lite"/>
    </source>
</evidence>
<feature type="region of interest" description="Disordered" evidence="1">
    <location>
        <begin position="154"/>
        <end position="189"/>
    </location>
</feature>
<comment type="caution">
    <text evidence="2">The sequence shown here is derived from an EMBL/GenBank/DDBJ whole genome shotgun (WGS) entry which is preliminary data.</text>
</comment>
<reference evidence="2" key="1">
    <citation type="submission" date="2021-12" db="EMBL/GenBank/DDBJ databases">
        <title>Convergent genome expansion in fungi linked to evolution of root-endophyte symbiosis.</title>
        <authorList>
            <consortium name="DOE Joint Genome Institute"/>
            <person name="Ke Y.-H."/>
            <person name="Bonito G."/>
            <person name="Liao H.-L."/>
            <person name="Looney B."/>
            <person name="Rojas-Flechas A."/>
            <person name="Nash J."/>
            <person name="Hameed K."/>
            <person name="Schadt C."/>
            <person name="Martin F."/>
            <person name="Crous P.W."/>
            <person name="Miettinen O."/>
            <person name="Magnuson J.K."/>
            <person name="Labbe J."/>
            <person name="Jacobson D."/>
            <person name="Doktycz M.J."/>
            <person name="Veneault-Fourrey C."/>
            <person name="Kuo A."/>
            <person name="Mondo S."/>
            <person name="Calhoun S."/>
            <person name="Riley R."/>
            <person name="Ohm R."/>
            <person name="LaButti K."/>
            <person name="Andreopoulos B."/>
            <person name="Pangilinan J."/>
            <person name="Nolan M."/>
            <person name="Tritt A."/>
            <person name="Clum A."/>
            <person name="Lipzen A."/>
            <person name="Daum C."/>
            <person name="Barry K."/>
            <person name="Grigoriev I.V."/>
            <person name="Vilgalys R."/>
        </authorList>
    </citation>
    <scope>NUCLEOTIDE SEQUENCE</scope>
    <source>
        <strain evidence="2">PMI_201</strain>
    </source>
</reference>
<dbReference type="GeneID" id="70244518"/>
<proteinExistence type="predicted"/>
<dbReference type="InterPro" id="IPR039903">
    <property type="entry name" value="Zswim2"/>
</dbReference>
<evidence type="ECO:0000313" key="3">
    <source>
        <dbReference type="Proteomes" id="UP001201262"/>
    </source>
</evidence>
<feature type="region of interest" description="Disordered" evidence="1">
    <location>
        <begin position="266"/>
        <end position="288"/>
    </location>
</feature>
<dbReference type="PANTHER" id="PTHR21540:SF0">
    <property type="entry name" value="PHD FAMILY PROTEIN"/>
    <property type="match status" value="1"/>
</dbReference>
<evidence type="ECO:0008006" key="4">
    <source>
        <dbReference type="Google" id="ProtNLM"/>
    </source>
</evidence>
<dbReference type="RefSeq" id="XP_046070420.1">
    <property type="nucleotide sequence ID" value="XM_046214231.1"/>
</dbReference>
<evidence type="ECO:0000313" key="2">
    <source>
        <dbReference type="EMBL" id="KAH8695278.1"/>
    </source>
</evidence>
<organism evidence="2 3">
    <name type="scientific">Talaromyces proteolyticus</name>
    <dbReference type="NCBI Taxonomy" id="1131652"/>
    <lineage>
        <taxon>Eukaryota</taxon>
        <taxon>Fungi</taxon>
        <taxon>Dikarya</taxon>
        <taxon>Ascomycota</taxon>
        <taxon>Pezizomycotina</taxon>
        <taxon>Eurotiomycetes</taxon>
        <taxon>Eurotiomycetidae</taxon>
        <taxon>Eurotiales</taxon>
        <taxon>Trichocomaceae</taxon>
        <taxon>Talaromyces</taxon>
        <taxon>Talaromyces sect. Bacilispori</taxon>
    </lineage>
</organism>
<dbReference type="PANTHER" id="PTHR21540">
    <property type="entry name" value="RING FINGER AND SWIM DOMAIN-CONTAINING PROTEIN 2"/>
    <property type="match status" value="1"/>
</dbReference>
<dbReference type="SUPFAM" id="SSF57850">
    <property type="entry name" value="RING/U-box"/>
    <property type="match status" value="1"/>
</dbReference>
<feature type="region of interest" description="Disordered" evidence="1">
    <location>
        <begin position="218"/>
        <end position="243"/>
    </location>
</feature>
<dbReference type="AlphaFoldDB" id="A0AAD4PYL3"/>
<dbReference type="InterPro" id="IPR013083">
    <property type="entry name" value="Znf_RING/FYVE/PHD"/>
</dbReference>
<accession>A0AAD4PYL3</accession>
<keyword evidence="3" id="KW-1185">Reference proteome</keyword>
<protein>
    <recommendedName>
        <fullName evidence="4">Anaphase-promoting complex subunit 11</fullName>
    </recommendedName>
</protein>
<feature type="compositionally biased region" description="Polar residues" evidence="1">
    <location>
        <begin position="220"/>
        <end position="239"/>
    </location>
</feature>
<dbReference type="EMBL" id="JAJTJA010000008">
    <property type="protein sequence ID" value="KAH8695278.1"/>
    <property type="molecule type" value="Genomic_DNA"/>
</dbReference>
<feature type="compositionally biased region" description="Polar residues" evidence="1">
    <location>
        <begin position="118"/>
        <end position="128"/>
    </location>
</feature>
<name>A0AAD4PYL3_9EURO</name>
<dbReference type="Gene3D" id="3.30.40.10">
    <property type="entry name" value="Zinc/RING finger domain, C3HC4 (zinc finger)"/>
    <property type="match status" value="1"/>
</dbReference>
<sequence>MAQTSQSCSLSHILEVWPNEDLECVGFATSKGRRCTVHTNPRNRRNAQILMREGTDRLSNGEECIDEILNQLAPLTLCVRFHQKDAPDKAREWAEKVRKFVQRRSTASTTRPREHSSTTRQSTPTAERQNQSNQIIQVNIQQNYYNLYTCSGRETESGTQSRRTTTSHYSPASISLTTPSTASSAVSTQYVRPGRLTQNRNVITPVHSERTITPIRLALPTSSPTPGRATTPTQQSSTFPRRRTTNIRQPVEGECGICYNSLLGDNESEEDDGLSDDLDSESVASTPTGNRKESLVWCRAQCGQNYHKECMDLWAASCTNNLRPATCPMCRAQWRQ</sequence>
<feature type="compositionally biased region" description="Low complexity" evidence="1">
    <location>
        <begin position="170"/>
        <end position="188"/>
    </location>
</feature>